<keyword evidence="2" id="KW-0560">Oxidoreductase</keyword>
<dbReference type="EC" id="1.8.5.-" evidence="2"/>
<feature type="domain" description="Beta-lactamase hydrolase-like protein phosphatase-like" evidence="1">
    <location>
        <begin position="2"/>
        <end position="107"/>
    </location>
</feature>
<gene>
    <name evidence="2" type="ORF">FHS52_001419</name>
</gene>
<proteinExistence type="predicted"/>
<comment type="caution">
    <text evidence="2">The sequence shown here is derived from an EMBL/GenBank/DDBJ whole genome shotgun (WGS) entry which is preliminary data.</text>
</comment>
<dbReference type="Pfam" id="PF04273">
    <property type="entry name" value="BLH_phosphatase"/>
    <property type="match status" value="1"/>
</dbReference>
<protein>
    <submittedName>
        <fullName evidence="2">Sulfide:quinone oxidoreductase</fullName>
        <ecNumber evidence="2">1.8.5.-</ecNumber>
    </submittedName>
</protein>
<sequence length="139" mass="14285">MDIRTIDETLSVAPQMLPDDVAALAAQGFSALVCNRPDGEEPGQPALDEMRRAAQEAGLAFHHIPVAGGLFPPAAVAAFAAIRRGTPGKVLAYCRTGTRAATLDALANIHGLTAAERIARAHAAGYDLSALAGRMEAGG</sequence>
<dbReference type="InterPro" id="IPR005939">
    <property type="entry name" value="BLH_phosphatase-like"/>
</dbReference>
<reference evidence="2 3" key="1">
    <citation type="submission" date="2020-08" db="EMBL/GenBank/DDBJ databases">
        <title>Genomic Encyclopedia of Type Strains, Phase IV (KMG-IV): sequencing the most valuable type-strain genomes for metagenomic binning, comparative biology and taxonomic classification.</title>
        <authorList>
            <person name="Goeker M."/>
        </authorList>
    </citation>
    <scope>NUCLEOTIDE SEQUENCE [LARGE SCALE GENOMIC DNA]</scope>
    <source>
        <strain evidence="2 3">DSM 8510</strain>
    </source>
</reference>
<dbReference type="Gene3D" id="3.90.190.10">
    <property type="entry name" value="Protein tyrosine phosphatase superfamily"/>
    <property type="match status" value="1"/>
</dbReference>
<dbReference type="NCBIfam" id="TIGR01244">
    <property type="entry name" value="TIGR01244 family sulfur transferase"/>
    <property type="match status" value="1"/>
</dbReference>
<dbReference type="SUPFAM" id="SSF52799">
    <property type="entry name" value="(Phosphotyrosine protein) phosphatases II"/>
    <property type="match status" value="1"/>
</dbReference>
<dbReference type="Proteomes" id="UP000548685">
    <property type="component" value="Unassembled WGS sequence"/>
</dbReference>
<name>A0ABR6HY57_9SPHN</name>
<dbReference type="RefSeq" id="WP_183363590.1">
    <property type="nucleotide sequence ID" value="NZ_BAAADZ010000010.1"/>
</dbReference>
<evidence type="ECO:0000313" key="3">
    <source>
        <dbReference type="Proteomes" id="UP000548685"/>
    </source>
</evidence>
<dbReference type="EMBL" id="JACICE010000002">
    <property type="protein sequence ID" value="MBB3775450.1"/>
    <property type="molecule type" value="Genomic_DNA"/>
</dbReference>
<organism evidence="2 3">
    <name type="scientific">Erythrobacter ramosus</name>
    <dbReference type="NCBI Taxonomy" id="35811"/>
    <lineage>
        <taxon>Bacteria</taxon>
        <taxon>Pseudomonadati</taxon>
        <taxon>Pseudomonadota</taxon>
        <taxon>Alphaproteobacteria</taxon>
        <taxon>Sphingomonadales</taxon>
        <taxon>Erythrobacteraceae</taxon>
        <taxon>Erythrobacter/Porphyrobacter group</taxon>
        <taxon>Erythrobacter</taxon>
    </lineage>
</organism>
<dbReference type="GO" id="GO:0016491">
    <property type="term" value="F:oxidoreductase activity"/>
    <property type="evidence" value="ECO:0007669"/>
    <property type="project" value="UniProtKB-KW"/>
</dbReference>
<evidence type="ECO:0000313" key="2">
    <source>
        <dbReference type="EMBL" id="MBB3775450.1"/>
    </source>
</evidence>
<dbReference type="InterPro" id="IPR029021">
    <property type="entry name" value="Prot-tyrosine_phosphatase-like"/>
</dbReference>
<evidence type="ECO:0000259" key="1">
    <source>
        <dbReference type="Pfam" id="PF04273"/>
    </source>
</evidence>
<keyword evidence="3" id="KW-1185">Reference proteome</keyword>
<accession>A0ABR6HY57</accession>